<evidence type="ECO:0000256" key="1">
    <source>
        <dbReference type="ARBA" id="ARBA00004651"/>
    </source>
</evidence>
<evidence type="ECO:0000313" key="9">
    <source>
        <dbReference type="Proteomes" id="UP000249061"/>
    </source>
</evidence>
<accession>A0A2W5TD92</accession>
<gene>
    <name evidence="8" type="ORF">DI536_18685</name>
</gene>
<dbReference type="AlphaFoldDB" id="A0A2W5TD92"/>
<keyword evidence="6 7" id="KW-0472">Membrane</keyword>
<feature type="transmembrane region" description="Helical" evidence="7">
    <location>
        <begin position="90"/>
        <end position="115"/>
    </location>
</feature>
<comment type="subcellular location">
    <subcellularLocation>
        <location evidence="1">Cell membrane</location>
        <topology evidence="1">Multi-pass membrane protein</topology>
    </subcellularLocation>
</comment>
<evidence type="ECO:0000256" key="5">
    <source>
        <dbReference type="ARBA" id="ARBA00022989"/>
    </source>
</evidence>
<organism evidence="8 9">
    <name type="scientific">Archangium gephyra</name>
    <dbReference type="NCBI Taxonomy" id="48"/>
    <lineage>
        <taxon>Bacteria</taxon>
        <taxon>Pseudomonadati</taxon>
        <taxon>Myxococcota</taxon>
        <taxon>Myxococcia</taxon>
        <taxon>Myxococcales</taxon>
        <taxon>Cystobacterineae</taxon>
        <taxon>Archangiaceae</taxon>
        <taxon>Archangium</taxon>
    </lineage>
</organism>
<feature type="transmembrane region" description="Helical" evidence="7">
    <location>
        <begin position="6"/>
        <end position="28"/>
    </location>
</feature>
<protein>
    <submittedName>
        <fullName evidence="8">DUF350 domain-containing protein</fullName>
    </submittedName>
</protein>
<comment type="similarity">
    <text evidence="2">Belongs to the UPF0719 family.</text>
</comment>
<proteinExistence type="inferred from homology"/>
<name>A0A2W5TD92_9BACT</name>
<reference evidence="8 9" key="1">
    <citation type="submission" date="2017-08" db="EMBL/GenBank/DDBJ databases">
        <title>Infants hospitalized years apart are colonized by the same room-sourced microbial strains.</title>
        <authorList>
            <person name="Brooks B."/>
            <person name="Olm M.R."/>
            <person name="Firek B.A."/>
            <person name="Baker R."/>
            <person name="Thomas B.C."/>
            <person name="Morowitz M.J."/>
            <person name="Banfield J.F."/>
        </authorList>
    </citation>
    <scope>NUCLEOTIDE SEQUENCE [LARGE SCALE GENOMIC DNA]</scope>
    <source>
        <strain evidence="8">S2_003_000_R2_14</strain>
    </source>
</reference>
<feature type="transmembrane region" description="Helical" evidence="7">
    <location>
        <begin position="136"/>
        <end position="154"/>
    </location>
</feature>
<evidence type="ECO:0000256" key="3">
    <source>
        <dbReference type="ARBA" id="ARBA00022475"/>
    </source>
</evidence>
<evidence type="ECO:0000313" key="8">
    <source>
        <dbReference type="EMBL" id="PZR11163.1"/>
    </source>
</evidence>
<keyword evidence="4 7" id="KW-0812">Transmembrane</keyword>
<dbReference type="Pfam" id="PF03994">
    <property type="entry name" value="DUF350"/>
    <property type="match status" value="1"/>
</dbReference>
<evidence type="ECO:0000256" key="2">
    <source>
        <dbReference type="ARBA" id="ARBA00005779"/>
    </source>
</evidence>
<evidence type="ECO:0000256" key="4">
    <source>
        <dbReference type="ARBA" id="ARBA00022692"/>
    </source>
</evidence>
<comment type="caution">
    <text evidence="8">The sequence shown here is derived from an EMBL/GenBank/DDBJ whole genome shotgun (WGS) entry which is preliminary data.</text>
</comment>
<dbReference type="EMBL" id="QFQP01000015">
    <property type="protein sequence ID" value="PZR11163.1"/>
    <property type="molecule type" value="Genomic_DNA"/>
</dbReference>
<dbReference type="Proteomes" id="UP000249061">
    <property type="component" value="Unassembled WGS sequence"/>
</dbReference>
<evidence type="ECO:0000256" key="6">
    <source>
        <dbReference type="ARBA" id="ARBA00023136"/>
    </source>
</evidence>
<dbReference type="GO" id="GO:0005886">
    <property type="term" value="C:plasma membrane"/>
    <property type="evidence" value="ECO:0007669"/>
    <property type="project" value="UniProtKB-SubCell"/>
</dbReference>
<evidence type="ECO:0000256" key="7">
    <source>
        <dbReference type="SAM" id="Phobius"/>
    </source>
</evidence>
<keyword evidence="3" id="KW-1003">Cell membrane</keyword>
<keyword evidence="5 7" id="KW-1133">Transmembrane helix</keyword>
<dbReference type="InterPro" id="IPR007140">
    <property type="entry name" value="DUF350"/>
</dbReference>
<sequence>MNGALLTAGAVKLFIAVGLGGLGVVLAYRLLARILGGSGALTDNPAAGVLHASALLSLGILARQSLTSLYDTLDLILLRGEILKTLPKVLFLGIMHVGLALALGSALLALGVWLFNRLTPGIDEVAEVRNGKLGPALVLGAILVTFAMLAAPGLEALLSGLVPYPALPDGLGIPTA</sequence>